<gene>
    <name evidence="8" type="ORF">SAMN04488522_101767</name>
</gene>
<keyword evidence="5" id="KW-0998">Cell outer membrane</keyword>
<evidence type="ECO:0000256" key="1">
    <source>
        <dbReference type="ARBA" id="ARBA00004442"/>
    </source>
</evidence>
<reference evidence="9" key="1">
    <citation type="submission" date="2016-11" db="EMBL/GenBank/DDBJ databases">
        <authorList>
            <person name="Varghese N."/>
            <person name="Submissions S."/>
        </authorList>
    </citation>
    <scope>NUCLEOTIDE SEQUENCE [LARGE SCALE GENOMIC DNA]</scope>
    <source>
        <strain evidence="9">DSM 16990</strain>
    </source>
</reference>
<evidence type="ECO:0000313" key="8">
    <source>
        <dbReference type="EMBL" id="SHE63589.1"/>
    </source>
</evidence>
<evidence type="ECO:0000259" key="7">
    <source>
        <dbReference type="Pfam" id="PF14322"/>
    </source>
</evidence>
<keyword evidence="9" id="KW-1185">Reference proteome</keyword>
<feature type="domain" description="RagB/SusD" evidence="6">
    <location>
        <begin position="298"/>
        <end position="549"/>
    </location>
</feature>
<dbReference type="EMBL" id="FQUQ01000001">
    <property type="protein sequence ID" value="SHE63589.1"/>
    <property type="molecule type" value="Genomic_DNA"/>
</dbReference>
<accession>A0A1M4V3T4</accession>
<evidence type="ECO:0000256" key="5">
    <source>
        <dbReference type="ARBA" id="ARBA00023237"/>
    </source>
</evidence>
<comment type="subcellular location">
    <subcellularLocation>
        <location evidence="1">Cell outer membrane</location>
    </subcellularLocation>
</comment>
<dbReference type="AlphaFoldDB" id="A0A1M4V3T4"/>
<dbReference type="Pfam" id="PF14322">
    <property type="entry name" value="SusD-like_3"/>
    <property type="match status" value="1"/>
</dbReference>
<dbReference type="Proteomes" id="UP000184287">
    <property type="component" value="Unassembled WGS sequence"/>
</dbReference>
<evidence type="ECO:0000256" key="4">
    <source>
        <dbReference type="ARBA" id="ARBA00023136"/>
    </source>
</evidence>
<dbReference type="SUPFAM" id="SSF48452">
    <property type="entry name" value="TPR-like"/>
    <property type="match status" value="1"/>
</dbReference>
<dbReference type="Pfam" id="PF07980">
    <property type="entry name" value="SusD_RagB"/>
    <property type="match status" value="1"/>
</dbReference>
<dbReference type="RefSeq" id="WP_073227599.1">
    <property type="nucleotide sequence ID" value="NZ_FQUQ01000001.1"/>
</dbReference>
<keyword evidence="4" id="KW-0472">Membrane</keyword>
<dbReference type="Gene3D" id="1.25.40.390">
    <property type="match status" value="1"/>
</dbReference>
<name>A0A1M4V3T4_9SPHI</name>
<dbReference type="InterPro" id="IPR012944">
    <property type="entry name" value="SusD_RagB_dom"/>
</dbReference>
<protein>
    <submittedName>
        <fullName evidence="8">Starch-binding associating with outer membrane</fullName>
    </submittedName>
</protein>
<evidence type="ECO:0000313" key="9">
    <source>
        <dbReference type="Proteomes" id="UP000184287"/>
    </source>
</evidence>
<dbReference type="InterPro" id="IPR033985">
    <property type="entry name" value="SusD-like_N"/>
</dbReference>
<sequence>MKKLYILLVLVVIGLAACKKDYLDRLPNAKISEEEVFSDIGNSELFVNNIYNSTPNMFRTFWPMSSATDETDQSQDQATITADGADAGNFNSGFFTASAFPLRGRWKDYFTQIRRCNIVLANYDKIPEDNNYPDRKKRLRGEVLTMRAYYYFELLRTWGGVPLFESIQNPLGDDPIFFKRNSVDEVVAAVLKDLSEAEPLLPANYADRQAEIGRASRTIVLALRGRVLLYYASPLFNPSAISTRWKDASDANKKALDAALAAGFVLHPKYSEIFSQFTNQEVIWGRPAPGAFGDAGIDREMNPTGYIGYARVTVLQDLVDDYELQATGKLPAESGSGYDPNHPYAGRDPRFYQSVLYPGSIWKGRKIDPLGIDAPENGKTATNYWQRKYVLESVNLINASGDSPRRWVLMRTAEVYLNYAEAYNEAIGPDMEVYNAVNAVRARVGMPALPSGLGREEMREKIRHERRIELAFEGQRFWDVRRWKIAETVDNKVVRGVSISVSGNDTTYRYPIIEKRSFDKGKQYFLPIPQSEIDKLGGAGSGFNQNPGY</sequence>
<dbReference type="STRING" id="288992.SAMN04488522_101767"/>
<evidence type="ECO:0000256" key="3">
    <source>
        <dbReference type="ARBA" id="ARBA00022729"/>
    </source>
</evidence>
<dbReference type="PROSITE" id="PS51257">
    <property type="entry name" value="PROKAR_LIPOPROTEIN"/>
    <property type="match status" value="1"/>
</dbReference>
<proteinExistence type="inferred from homology"/>
<comment type="similarity">
    <text evidence="2">Belongs to the SusD family.</text>
</comment>
<dbReference type="OrthoDB" id="608091at2"/>
<keyword evidence="3" id="KW-0732">Signal</keyword>
<dbReference type="CDD" id="cd08977">
    <property type="entry name" value="SusD"/>
    <property type="match status" value="1"/>
</dbReference>
<dbReference type="GO" id="GO:0009279">
    <property type="term" value="C:cell outer membrane"/>
    <property type="evidence" value="ECO:0007669"/>
    <property type="project" value="UniProtKB-SubCell"/>
</dbReference>
<evidence type="ECO:0000256" key="2">
    <source>
        <dbReference type="ARBA" id="ARBA00006275"/>
    </source>
</evidence>
<dbReference type="InterPro" id="IPR011990">
    <property type="entry name" value="TPR-like_helical_dom_sf"/>
</dbReference>
<evidence type="ECO:0000259" key="6">
    <source>
        <dbReference type="Pfam" id="PF07980"/>
    </source>
</evidence>
<feature type="domain" description="SusD-like N-terminal" evidence="7">
    <location>
        <begin position="21"/>
        <end position="228"/>
    </location>
</feature>
<organism evidence="8 9">
    <name type="scientific">Pedobacter caeni</name>
    <dbReference type="NCBI Taxonomy" id="288992"/>
    <lineage>
        <taxon>Bacteria</taxon>
        <taxon>Pseudomonadati</taxon>
        <taxon>Bacteroidota</taxon>
        <taxon>Sphingobacteriia</taxon>
        <taxon>Sphingobacteriales</taxon>
        <taxon>Sphingobacteriaceae</taxon>
        <taxon>Pedobacter</taxon>
    </lineage>
</organism>